<protein>
    <submittedName>
        <fullName evidence="1">Uncharacterized protein</fullName>
    </submittedName>
</protein>
<evidence type="ECO:0000313" key="2">
    <source>
        <dbReference type="Proteomes" id="UP001221142"/>
    </source>
</evidence>
<sequence length="404" mass="44950">MPMPQELVDGIVENLEGDTLSLKCCSLAARTFVTPSQRQLFRKIEIVPPSGIGDNPCQRLYDTLVKSPHLAELIVELRIVLMNDETSVEYEDGDLADGHCPQWILSDEALSLPLSLTLPFLKLKGISLVEDSIQESNDGGRFSMHWNTLGGALKSALADVLSSPTLESVRLRGIVFDCPRDLLSLFSGAMSMKSLTLSRIYFDSPSESHEAWPEAQTWSPRLTCLVLAAMEGDEFVEFFLNPAIDLSQITSFTVATGAKKVTSDIIAAVSSHNRVEHMAVFYIHTPLIKSLSTSQLRSLHFFTLDMCQTISDIFTEYPADSSLQVVTVDCRVRHTPASLNDVVEAGLVRLPLLKRLQIRAVHMDYPEEFPDWADHVRTALPSLEGRGWLGISLLEDDAWFADWE</sequence>
<comment type="caution">
    <text evidence="1">The sequence shown here is derived from an EMBL/GenBank/DDBJ whole genome shotgun (WGS) entry which is preliminary data.</text>
</comment>
<gene>
    <name evidence="1" type="ORF">FB45DRAFT_946951</name>
</gene>
<dbReference type="Proteomes" id="UP001221142">
    <property type="component" value="Unassembled WGS sequence"/>
</dbReference>
<evidence type="ECO:0000313" key="1">
    <source>
        <dbReference type="EMBL" id="KAJ7608201.1"/>
    </source>
</evidence>
<dbReference type="EMBL" id="JARKIF010000046">
    <property type="protein sequence ID" value="KAJ7608201.1"/>
    <property type="molecule type" value="Genomic_DNA"/>
</dbReference>
<reference evidence="1" key="1">
    <citation type="submission" date="2023-03" db="EMBL/GenBank/DDBJ databases">
        <title>Massive genome expansion in bonnet fungi (Mycena s.s.) driven by repeated elements and novel gene families across ecological guilds.</title>
        <authorList>
            <consortium name="Lawrence Berkeley National Laboratory"/>
            <person name="Harder C.B."/>
            <person name="Miyauchi S."/>
            <person name="Viragh M."/>
            <person name="Kuo A."/>
            <person name="Thoen E."/>
            <person name="Andreopoulos B."/>
            <person name="Lu D."/>
            <person name="Skrede I."/>
            <person name="Drula E."/>
            <person name="Henrissat B."/>
            <person name="Morin E."/>
            <person name="Kohler A."/>
            <person name="Barry K."/>
            <person name="LaButti K."/>
            <person name="Morin E."/>
            <person name="Salamov A."/>
            <person name="Lipzen A."/>
            <person name="Mereny Z."/>
            <person name="Hegedus B."/>
            <person name="Baldrian P."/>
            <person name="Stursova M."/>
            <person name="Weitz H."/>
            <person name="Taylor A."/>
            <person name="Grigoriev I.V."/>
            <person name="Nagy L.G."/>
            <person name="Martin F."/>
            <person name="Kauserud H."/>
        </authorList>
    </citation>
    <scope>NUCLEOTIDE SEQUENCE</scope>
    <source>
        <strain evidence="1">9284</strain>
    </source>
</reference>
<name>A0AAD7FAF7_9AGAR</name>
<keyword evidence="2" id="KW-1185">Reference proteome</keyword>
<organism evidence="1 2">
    <name type="scientific">Roridomyces roridus</name>
    <dbReference type="NCBI Taxonomy" id="1738132"/>
    <lineage>
        <taxon>Eukaryota</taxon>
        <taxon>Fungi</taxon>
        <taxon>Dikarya</taxon>
        <taxon>Basidiomycota</taxon>
        <taxon>Agaricomycotina</taxon>
        <taxon>Agaricomycetes</taxon>
        <taxon>Agaricomycetidae</taxon>
        <taxon>Agaricales</taxon>
        <taxon>Marasmiineae</taxon>
        <taxon>Mycenaceae</taxon>
        <taxon>Roridomyces</taxon>
    </lineage>
</organism>
<dbReference type="AlphaFoldDB" id="A0AAD7FAF7"/>
<proteinExistence type="predicted"/>
<accession>A0AAD7FAF7</accession>